<feature type="domain" description="FAD-binding" evidence="1">
    <location>
        <begin position="2"/>
        <end position="336"/>
    </location>
</feature>
<dbReference type="KEGG" id="caul:KCG34_06450"/>
<dbReference type="Gene3D" id="3.50.50.60">
    <property type="entry name" value="FAD/NAD(P)-binding domain"/>
    <property type="match status" value="1"/>
</dbReference>
<dbReference type="AlphaFoldDB" id="A0A975G1R5"/>
<dbReference type="PANTHER" id="PTHR46865:SF8">
    <property type="entry name" value="POSSIBLE OXIDOREDUCTASE"/>
    <property type="match status" value="1"/>
</dbReference>
<evidence type="ECO:0000313" key="2">
    <source>
        <dbReference type="EMBL" id="QUD89518.1"/>
    </source>
</evidence>
<keyword evidence="3" id="KW-1185">Reference proteome</keyword>
<dbReference type="RefSeq" id="WP_211939570.1">
    <property type="nucleotide sequence ID" value="NZ_CP073078.1"/>
</dbReference>
<name>A0A975G1R5_9CAUL</name>
<evidence type="ECO:0000313" key="3">
    <source>
        <dbReference type="Proteomes" id="UP000676409"/>
    </source>
</evidence>
<sequence length="393" mass="43022">MKIAISGAGVAGPTLAYWLLQAGHTPTLIEASSRLRTGGYMIDFWGVGYTVAERMGIMPQVCAAGYDLEEVRYVDAHGRNAGGISAATIRRELGERFTSLPRGDLAETIYRTIEGRVETIFGTSITSIDEHPGGVWIVLNGKLAREYDLVVGADGLHSNVRALAFGPEAEFERPLGYYVAAFEAEGYAPRDELTYVSYGDPGRQISRFAMRENRTMFLFVFAADQLGGAEPKGLEERRQTLQHTFASMEWEWPRIAQALANANDIYFDRVSQISLKSWSKGRVTLLGDAAACVSLLAGEGTGLAMTEAYVLAGELAADADYSRALERYESRLRPFIAGKQASARNFARSFTPRTAMGVWLRNQAVKLMAVPGLPDLFVGAQMRDAFALPDYGL</sequence>
<dbReference type="PRINTS" id="PR00420">
    <property type="entry name" value="RNGMNOXGNASE"/>
</dbReference>
<dbReference type="SUPFAM" id="SSF51905">
    <property type="entry name" value="FAD/NAD(P)-binding domain"/>
    <property type="match status" value="1"/>
</dbReference>
<dbReference type="PANTHER" id="PTHR46865">
    <property type="entry name" value="OXIDOREDUCTASE-RELATED"/>
    <property type="match status" value="1"/>
</dbReference>
<dbReference type="GO" id="GO:0071949">
    <property type="term" value="F:FAD binding"/>
    <property type="evidence" value="ECO:0007669"/>
    <property type="project" value="InterPro"/>
</dbReference>
<gene>
    <name evidence="2" type="ORF">KCG34_06450</name>
</gene>
<dbReference type="InterPro" id="IPR036188">
    <property type="entry name" value="FAD/NAD-bd_sf"/>
</dbReference>
<evidence type="ECO:0000259" key="1">
    <source>
        <dbReference type="Pfam" id="PF01494"/>
    </source>
</evidence>
<dbReference type="Gene3D" id="3.30.9.10">
    <property type="entry name" value="D-Amino Acid Oxidase, subunit A, domain 2"/>
    <property type="match status" value="1"/>
</dbReference>
<accession>A0A975G1R5</accession>
<dbReference type="Pfam" id="PF01494">
    <property type="entry name" value="FAD_binding_3"/>
    <property type="match status" value="1"/>
</dbReference>
<reference evidence="2" key="1">
    <citation type="submission" date="2021-04" db="EMBL/GenBank/DDBJ databases">
        <title>The complete genome sequence of Caulobacter sp. S6.</title>
        <authorList>
            <person name="Tang Y."/>
            <person name="Ouyang W."/>
            <person name="Liu Q."/>
            <person name="Huang B."/>
            <person name="Guo Z."/>
            <person name="Lei P."/>
        </authorList>
    </citation>
    <scope>NUCLEOTIDE SEQUENCE</scope>
    <source>
        <strain evidence="2">S6</strain>
    </source>
</reference>
<dbReference type="NCBIfam" id="NF005761">
    <property type="entry name" value="PRK07588.1"/>
    <property type="match status" value="1"/>
</dbReference>
<dbReference type="EMBL" id="CP073078">
    <property type="protein sequence ID" value="QUD89518.1"/>
    <property type="molecule type" value="Genomic_DNA"/>
</dbReference>
<dbReference type="InterPro" id="IPR051704">
    <property type="entry name" value="FAD_aromatic-hydroxylase"/>
</dbReference>
<protein>
    <submittedName>
        <fullName evidence="2">FAD-binding domain</fullName>
    </submittedName>
</protein>
<organism evidence="2 3">
    <name type="scientific">Phenylobacterium montanum</name>
    <dbReference type="NCBI Taxonomy" id="2823693"/>
    <lineage>
        <taxon>Bacteria</taxon>
        <taxon>Pseudomonadati</taxon>
        <taxon>Pseudomonadota</taxon>
        <taxon>Alphaproteobacteria</taxon>
        <taxon>Caulobacterales</taxon>
        <taxon>Caulobacteraceae</taxon>
        <taxon>Phenylobacterium</taxon>
    </lineage>
</organism>
<dbReference type="Proteomes" id="UP000676409">
    <property type="component" value="Chromosome"/>
</dbReference>
<dbReference type="InterPro" id="IPR002938">
    <property type="entry name" value="FAD-bd"/>
</dbReference>
<proteinExistence type="predicted"/>